<evidence type="ECO:0000313" key="2">
    <source>
        <dbReference type="Proteomes" id="UP000655443"/>
    </source>
</evidence>
<dbReference type="AlphaFoldDB" id="A0A919D6J6"/>
<accession>A0A919D6J6</accession>
<gene>
    <name evidence="1" type="ORF">GCM10010339_85910</name>
</gene>
<dbReference type="Proteomes" id="UP000655443">
    <property type="component" value="Unassembled WGS sequence"/>
</dbReference>
<protein>
    <submittedName>
        <fullName evidence="1">Uncharacterized protein</fullName>
    </submittedName>
</protein>
<reference evidence="1" key="2">
    <citation type="submission" date="2020-09" db="EMBL/GenBank/DDBJ databases">
        <authorList>
            <person name="Sun Q."/>
            <person name="Ohkuma M."/>
        </authorList>
    </citation>
    <scope>NUCLEOTIDE SEQUENCE</scope>
    <source>
        <strain evidence="1">JCM 4714</strain>
    </source>
</reference>
<comment type="caution">
    <text evidence="1">The sequence shown here is derived from an EMBL/GenBank/DDBJ whole genome shotgun (WGS) entry which is preliminary data.</text>
</comment>
<organism evidence="1 2">
    <name type="scientific">Streptomyces alanosinicus</name>
    <dbReference type="NCBI Taxonomy" id="68171"/>
    <lineage>
        <taxon>Bacteria</taxon>
        <taxon>Bacillati</taxon>
        <taxon>Actinomycetota</taxon>
        <taxon>Actinomycetes</taxon>
        <taxon>Kitasatosporales</taxon>
        <taxon>Streptomycetaceae</taxon>
        <taxon>Streptomyces</taxon>
    </lineage>
</organism>
<reference evidence="1" key="1">
    <citation type="journal article" date="2014" name="Int. J. Syst. Evol. Microbiol.">
        <title>Complete genome sequence of Corynebacterium casei LMG S-19264T (=DSM 44701T), isolated from a smear-ripened cheese.</title>
        <authorList>
            <consortium name="US DOE Joint Genome Institute (JGI-PGF)"/>
            <person name="Walter F."/>
            <person name="Albersmeier A."/>
            <person name="Kalinowski J."/>
            <person name="Ruckert C."/>
        </authorList>
    </citation>
    <scope>NUCLEOTIDE SEQUENCE</scope>
    <source>
        <strain evidence="1">JCM 4714</strain>
    </source>
</reference>
<keyword evidence="2" id="KW-1185">Reference proteome</keyword>
<proteinExistence type="predicted"/>
<evidence type="ECO:0000313" key="1">
    <source>
        <dbReference type="EMBL" id="GHE14614.1"/>
    </source>
</evidence>
<dbReference type="EMBL" id="BMVG01000051">
    <property type="protein sequence ID" value="GHE14614.1"/>
    <property type="molecule type" value="Genomic_DNA"/>
</dbReference>
<sequence>MAADGIGTRHNHPLGRTCASCTAETRDACEGPATVTKIVLVPESIRRDSLNASVLPTVRRLLAKRADGEECEIDTLPVGRLPLYGRDVEQACGTDAVHAVQEADMRRGHTLRQ</sequence>
<name>A0A919D6J6_9ACTN</name>